<dbReference type="InterPro" id="IPR035906">
    <property type="entry name" value="MetI-like_sf"/>
</dbReference>
<gene>
    <name evidence="9" type="ORF">H9894_01950</name>
</gene>
<evidence type="ECO:0000313" key="9">
    <source>
        <dbReference type="EMBL" id="HIV99939.1"/>
    </source>
</evidence>
<protein>
    <submittedName>
        <fullName evidence="9">ABC transporter permease</fullName>
    </submittedName>
</protein>
<keyword evidence="2 7" id="KW-0813">Transport</keyword>
<dbReference type="CDD" id="cd06261">
    <property type="entry name" value="TM_PBP2"/>
    <property type="match status" value="1"/>
</dbReference>
<dbReference type="GO" id="GO:0055085">
    <property type="term" value="P:transmembrane transport"/>
    <property type="evidence" value="ECO:0007669"/>
    <property type="project" value="InterPro"/>
</dbReference>
<reference evidence="9" key="1">
    <citation type="journal article" date="2021" name="PeerJ">
        <title>Extensive microbial diversity within the chicken gut microbiome revealed by metagenomics and culture.</title>
        <authorList>
            <person name="Gilroy R."/>
            <person name="Ravi A."/>
            <person name="Getino M."/>
            <person name="Pursley I."/>
            <person name="Horton D.L."/>
            <person name="Alikhan N.F."/>
            <person name="Baker D."/>
            <person name="Gharbi K."/>
            <person name="Hall N."/>
            <person name="Watson M."/>
            <person name="Adriaenssens E.M."/>
            <person name="Foster-Nyarko E."/>
            <person name="Jarju S."/>
            <person name="Secka A."/>
            <person name="Antonio M."/>
            <person name="Oren A."/>
            <person name="Chaudhuri R.R."/>
            <person name="La Ragione R."/>
            <person name="Hildebrand F."/>
            <person name="Pallen M.J."/>
        </authorList>
    </citation>
    <scope>NUCLEOTIDE SEQUENCE</scope>
    <source>
        <strain evidence="9">ChiHecec2B26-446</strain>
    </source>
</reference>
<comment type="caution">
    <text evidence="9">The sequence shown here is derived from an EMBL/GenBank/DDBJ whole genome shotgun (WGS) entry which is preliminary data.</text>
</comment>
<evidence type="ECO:0000313" key="10">
    <source>
        <dbReference type="Proteomes" id="UP000886752"/>
    </source>
</evidence>
<dbReference type="AlphaFoldDB" id="A0A9D1PW45"/>
<evidence type="ECO:0000256" key="7">
    <source>
        <dbReference type="RuleBase" id="RU363032"/>
    </source>
</evidence>
<dbReference type="PANTHER" id="PTHR30151:SF16">
    <property type="entry name" value="ABC TRANSPORTER PERMEASE PROTEIN"/>
    <property type="match status" value="1"/>
</dbReference>
<feature type="domain" description="ABC transmembrane type-1" evidence="8">
    <location>
        <begin position="79"/>
        <end position="274"/>
    </location>
</feature>
<feature type="transmembrane region" description="Helical" evidence="7">
    <location>
        <begin position="126"/>
        <end position="147"/>
    </location>
</feature>
<keyword evidence="4 7" id="KW-0812">Transmembrane</keyword>
<name>A0A9D1PW45_9BACT</name>
<evidence type="ECO:0000256" key="1">
    <source>
        <dbReference type="ARBA" id="ARBA00004651"/>
    </source>
</evidence>
<dbReference type="SUPFAM" id="SSF161098">
    <property type="entry name" value="MetI-like"/>
    <property type="match status" value="1"/>
</dbReference>
<evidence type="ECO:0000256" key="4">
    <source>
        <dbReference type="ARBA" id="ARBA00022692"/>
    </source>
</evidence>
<proteinExistence type="inferred from homology"/>
<sequence>MPSSLRSCPPPAAESLPLAVRVLCRVRHRALRTMGAALFGLGLWTVAALVVEALRGIPFPTPWDCLLELCRLLGGATFLEFTLYEHVGASCLRWLAGFLLACALAVSYAGLALASPLFRSVSLPTVEVLQLIPGLAWVPVAILLFGLGQTATVSIIVLTTFPVLALSVLMGFSCTDRDLVRVGRMCGCTGSDLFRTVYLPSALPHLLSGLRLGVGSSWRVLIAAEMVTGSGEGLGFAIIQSRWTMDYQTRRNAPSVRVGMKGAHCSSTLSRISG</sequence>
<keyword evidence="5 7" id="KW-1133">Transmembrane helix</keyword>
<reference evidence="9" key="2">
    <citation type="submission" date="2021-04" db="EMBL/GenBank/DDBJ databases">
        <authorList>
            <person name="Gilroy R."/>
        </authorList>
    </citation>
    <scope>NUCLEOTIDE SEQUENCE</scope>
    <source>
        <strain evidence="9">ChiHecec2B26-446</strain>
    </source>
</reference>
<evidence type="ECO:0000256" key="5">
    <source>
        <dbReference type="ARBA" id="ARBA00022989"/>
    </source>
</evidence>
<dbReference type="PROSITE" id="PS50928">
    <property type="entry name" value="ABC_TM1"/>
    <property type="match status" value="1"/>
</dbReference>
<feature type="transmembrane region" description="Helical" evidence="7">
    <location>
        <begin position="94"/>
        <end position="114"/>
    </location>
</feature>
<keyword evidence="3" id="KW-1003">Cell membrane</keyword>
<comment type="subcellular location">
    <subcellularLocation>
        <location evidence="1 7">Cell membrane</location>
        <topology evidence="1 7">Multi-pass membrane protein</topology>
    </subcellularLocation>
</comment>
<organism evidence="9 10">
    <name type="scientific">Candidatus Desulfovibrio intestinipullorum</name>
    <dbReference type="NCBI Taxonomy" id="2838536"/>
    <lineage>
        <taxon>Bacteria</taxon>
        <taxon>Pseudomonadati</taxon>
        <taxon>Thermodesulfobacteriota</taxon>
        <taxon>Desulfovibrionia</taxon>
        <taxon>Desulfovibrionales</taxon>
        <taxon>Desulfovibrionaceae</taxon>
        <taxon>Desulfovibrio</taxon>
    </lineage>
</organism>
<evidence type="ECO:0000256" key="3">
    <source>
        <dbReference type="ARBA" id="ARBA00022475"/>
    </source>
</evidence>
<keyword evidence="6 7" id="KW-0472">Membrane</keyword>
<feature type="transmembrane region" description="Helical" evidence="7">
    <location>
        <begin position="153"/>
        <end position="175"/>
    </location>
</feature>
<evidence type="ECO:0000259" key="8">
    <source>
        <dbReference type="PROSITE" id="PS50928"/>
    </source>
</evidence>
<dbReference type="PANTHER" id="PTHR30151">
    <property type="entry name" value="ALKANE SULFONATE ABC TRANSPORTER-RELATED, MEMBRANE SUBUNIT"/>
    <property type="match status" value="1"/>
</dbReference>
<dbReference type="Proteomes" id="UP000886752">
    <property type="component" value="Unassembled WGS sequence"/>
</dbReference>
<dbReference type="Pfam" id="PF00528">
    <property type="entry name" value="BPD_transp_1"/>
    <property type="match status" value="1"/>
</dbReference>
<dbReference type="GO" id="GO:0005886">
    <property type="term" value="C:plasma membrane"/>
    <property type="evidence" value="ECO:0007669"/>
    <property type="project" value="UniProtKB-SubCell"/>
</dbReference>
<feature type="transmembrane region" description="Helical" evidence="7">
    <location>
        <begin position="35"/>
        <end position="54"/>
    </location>
</feature>
<dbReference type="Gene3D" id="1.10.3720.10">
    <property type="entry name" value="MetI-like"/>
    <property type="match status" value="1"/>
</dbReference>
<evidence type="ECO:0000256" key="6">
    <source>
        <dbReference type="ARBA" id="ARBA00023136"/>
    </source>
</evidence>
<dbReference type="InterPro" id="IPR000515">
    <property type="entry name" value="MetI-like"/>
</dbReference>
<comment type="similarity">
    <text evidence="7">Belongs to the binding-protein-dependent transport system permease family.</text>
</comment>
<dbReference type="EMBL" id="DXHV01000024">
    <property type="protein sequence ID" value="HIV99939.1"/>
    <property type="molecule type" value="Genomic_DNA"/>
</dbReference>
<accession>A0A9D1PW45</accession>
<evidence type="ECO:0000256" key="2">
    <source>
        <dbReference type="ARBA" id="ARBA00022448"/>
    </source>
</evidence>